<gene>
    <name evidence="2" type="ORF">SAMN05216559_2098</name>
</gene>
<dbReference type="PROSITE" id="PS51257">
    <property type="entry name" value="PROKAR_LIPOPROTEIN"/>
    <property type="match status" value="1"/>
</dbReference>
<organism evidence="2 3">
    <name type="scientific">Halomicrobium zhouii</name>
    <dbReference type="NCBI Taxonomy" id="767519"/>
    <lineage>
        <taxon>Archaea</taxon>
        <taxon>Methanobacteriati</taxon>
        <taxon>Methanobacteriota</taxon>
        <taxon>Stenosarchaea group</taxon>
        <taxon>Halobacteria</taxon>
        <taxon>Halobacteriales</taxon>
        <taxon>Haloarculaceae</taxon>
        <taxon>Halomicrobium</taxon>
    </lineage>
</organism>
<evidence type="ECO:0000313" key="2">
    <source>
        <dbReference type="EMBL" id="SFR98780.1"/>
    </source>
</evidence>
<evidence type="ECO:0008006" key="4">
    <source>
        <dbReference type="Google" id="ProtNLM"/>
    </source>
</evidence>
<dbReference type="AlphaFoldDB" id="A0A1I6L6B4"/>
<reference evidence="2 3" key="1">
    <citation type="submission" date="2016-10" db="EMBL/GenBank/DDBJ databases">
        <authorList>
            <person name="de Groot N.N."/>
        </authorList>
    </citation>
    <scope>NUCLEOTIDE SEQUENCE [LARGE SCALE GENOMIC DNA]</scope>
    <source>
        <strain evidence="2 3">CGMCC 1.10457</strain>
    </source>
</reference>
<evidence type="ECO:0000256" key="1">
    <source>
        <dbReference type="SAM" id="MobiDB-lite"/>
    </source>
</evidence>
<proteinExistence type="predicted"/>
<feature type="compositionally biased region" description="Acidic residues" evidence="1">
    <location>
        <begin position="258"/>
        <end position="274"/>
    </location>
</feature>
<name>A0A1I6L6B4_9EURY</name>
<dbReference type="RefSeq" id="WP_089816491.1">
    <property type="nucleotide sequence ID" value="NZ_FOZK01000002.1"/>
</dbReference>
<accession>A0A1I6L6B4</accession>
<feature type="region of interest" description="Disordered" evidence="1">
    <location>
        <begin position="253"/>
        <end position="281"/>
    </location>
</feature>
<feature type="compositionally biased region" description="Low complexity" evidence="1">
    <location>
        <begin position="39"/>
        <end position="49"/>
    </location>
</feature>
<evidence type="ECO:0000313" key="3">
    <source>
        <dbReference type="Proteomes" id="UP000199062"/>
    </source>
</evidence>
<dbReference type="InterPro" id="IPR047792">
    <property type="entry name" value="Hvo_1808-like"/>
</dbReference>
<dbReference type="Proteomes" id="UP000199062">
    <property type="component" value="Unassembled WGS sequence"/>
</dbReference>
<dbReference type="NCBIfam" id="NF038145">
    <property type="entry name" value="Hvo_1808_fam"/>
    <property type="match status" value="1"/>
</dbReference>
<dbReference type="OrthoDB" id="85977at2157"/>
<sequence>MLRAVLLALLLVLAGCQAPGFPGSPGADSGTEPGDRPTTTDSASSADSTGNDRIPTGGEVPEDPESDRLGWENGYWHNESVAVTPGDGYNESELDAVVARSMARMELVRGLEFEEDVPVTVIDRTEYRNESGGNHSEALTRFDNAKFEALFLVGERDDSIETQESTRGESVLGYYSPSRDEIVVVSESETPRLDGEGTLAHELVHALQDQHFDLAADPVRTRDAHQGRNGLIEGDASFAERRYQSHCGEAWECLGDTENGDDEGGGEGSEDAGEQSDGAPGHLGIQVLMYFPYSDGPGFVESLYDDGGWDAVNDAYEDRPDGSPEVIYPDRYPEWEPADVELRDRSSDQWERVEPPNRPNYAVPGQSAIAATLAYTLADEYNDAAVVRPTDVINYRANGSVDSRDPFDYDVGAAAGWAGGKMYVYENDAGELGYVWRTKWESPDEAREFASSWTAVVKHWGGERVGDNVWEIRDSQFADAVRIRQRGDTVTVVNAPDRDGLSEVHDA</sequence>
<dbReference type="STRING" id="767519.SAMN05216559_2098"/>
<feature type="region of interest" description="Disordered" evidence="1">
    <location>
        <begin position="23"/>
        <end position="72"/>
    </location>
</feature>
<protein>
    <recommendedName>
        <fullName evidence="4">Lipoprotein</fullName>
    </recommendedName>
</protein>
<keyword evidence="3" id="KW-1185">Reference proteome</keyword>
<dbReference type="EMBL" id="FOZK01000002">
    <property type="protein sequence ID" value="SFR98780.1"/>
    <property type="molecule type" value="Genomic_DNA"/>
</dbReference>